<reference evidence="1 2" key="1">
    <citation type="submission" date="2017-11" db="EMBL/GenBank/DDBJ databases">
        <title>De novo assembly and phasing of dikaryotic genomes from two isolates of Puccinia coronata f. sp. avenae, the causal agent of oat crown rust.</title>
        <authorList>
            <person name="Miller M.E."/>
            <person name="Zhang Y."/>
            <person name="Omidvar V."/>
            <person name="Sperschneider J."/>
            <person name="Schwessinger B."/>
            <person name="Raley C."/>
            <person name="Palmer J.M."/>
            <person name="Garnica D."/>
            <person name="Upadhyaya N."/>
            <person name="Rathjen J."/>
            <person name="Taylor J.M."/>
            <person name="Park R.F."/>
            <person name="Dodds P.N."/>
            <person name="Hirsch C.D."/>
            <person name="Kianian S.F."/>
            <person name="Figueroa M."/>
        </authorList>
    </citation>
    <scope>NUCLEOTIDE SEQUENCE [LARGE SCALE GENOMIC DNA]</scope>
    <source>
        <strain evidence="1">12SD80</strain>
    </source>
</reference>
<comment type="caution">
    <text evidence="1">The sequence shown here is derived from an EMBL/GenBank/DDBJ whole genome shotgun (WGS) entry which is preliminary data.</text>
</comment>
<organism evidence="1 2">
    <name type="scientific">Puccinia coronata f. sp. avenae</name>
    <dbReference type="NCBI Taxonomy" id="200324"/>
    <lineage>
        <taxon>Eukaryota</taxon>
        <taxon>Fungi</taxon>
        <taxon>Dikarya</taxon>
        <taxon>Basidiomycota</taxon>
        <taxon>Pucciniomycotina</taxon>
        <taxon>Pucciniomycetes</taxon>
        <taxon>Pucciniales</taxon>
        <taxon>Pucciniaceae</taxon>
        <taxon>Puccinia</taxon>
    </lineage>
</organism>
<gene>
    <name evidence="1" type="ORF">PCASD_02998</name>
</gene>
<accession>A0A2N5VGK6</accession>
<protein>
    <submittedName>
        <fullName evidence="1">Uncharacterized protein</fullName>
    </submittedName>
</protein>
<proteinExistence type="predicted"/>
<dbReference type="EMBL" id="PGCI01000018">
    <property type="protein sequence ID" value="PLW49124.1"/>
    <property type="molecule type" value="Genomic_DNA"/>
</dbReference>
<evidence type="ECO:0000313" key="2">
    <source>
        <dbReference type="Proteomes" id="UP000235392"/>
    </source>
</evidence>
<dbReference type="Proteomes" id="UP000235392">
    <property type="component" value="Unassembled WGS sequence"/>
</dbReference>
<sequence>MSIEHLELWCRELLKISENHPTGNEMSIIMHGFHTLILKNSRKDDVHRKLGSYLGSLEIIAPHTGLSKALLLIVLFIHLPSIRLSFMVHPPYNTTP</sequence>
<dbReference type="AlphaFoldDB" id="A0A2N5VGK6"/>
<evidence type="ECO:0000313" key="1">
    <source>
        <dbReference type="EMBL" id="PLW49124.1"/>
    </source>
</evidence>
<name>A0A2N5VGK6_9BASI</name>